<feature type="compositionally biased region" description="Low complexity" evidence="1">
    <location>
        <begin position="297"/>
        <end position="315"/>
    </location>
</feature>
<feature type="compositionally biased region" description="Pro residues" evidence="1">
    <location>
        <begin position="287"/>
        <end position="296"/>
    </location>
</feature>
<protein>
    <recommendedName>
        <fullName evidence="2">Cyclin-D1-binding protein 1-like N-terminal domain-containing protein</fullName>
    </recommendedName>
</protein>
<evidence type="ECO:0000313" key="4">
    <source>
        <dbReference type="Proteomes" id="UP001201980"/>
    </source>
</evidence>
<dbReference type="Pfam" id="PF13324">
    <property type="entry name" value="GCIP_N"/>
    <property type="match status" value="1"/>
</dbReference>
<accession>A0AAD5RLQ9</accession>
<dbReference type="Proteomes" id="UP001201980">
    <property type="component" value="Unassembled WGS sequence"/>
</dbReference>
<evidence type="ECO:0000256" key="1">
    <source>
        <dbReference type="SAM" id="MobiDB-lite"/>
    </source>
</evidence>
<dbReference type="GO" id="GO:0005634">
    <property type="term" value="C:nucleus"/>
    <property type="evidence" value="ECO:0007669"/>
    <property type="project" value="TreeGrafter"/>
</dbReference>
<feature type="compositionally biased region" description="Acidic residues" evidence="1">
    <location>
        <begin position="214"/>
        <end position="227"/>
    </location>
</feature>
<dbReference type="InterPro" id="IPR049317">
    <property type="entry name" value="GCIP-like_N"/>
</dbReference>
<evidence type="ECO:0000259" key="2">
    <source>
        <dbReference type="Pfam" id="PF13324"/>
    </source>
</evidence>
<evidence type="ECO:0000313" key="3">
    <source>
        <dbReference type="EMBL" id="KAJ2896941.1"/>
    </source>
</evidence>
<reference evidence="3" key="1">
    <citation type="submission" date="2022-07" db="EMBL/GenBank/DDBJ databases">
        <title>Draft genome sequence of Zalerion maritima ATCC 34329, a (micro)plastics degrading marine fungus.</title>
        <authorList>
            <person name="Paco A."/>
            <person name="Goncalves M.F.M."/>
            <person name="Rocha-Santos T.A.P."/>
            <person name="Alves A."/>
        </authorList>
    </citation>
    <scope>NUCLEOTIDE SEQUENCE</scope>
    <source>
        <strain evidence="3">ATCC 34329</strain>
    </source>
</reference>
<dbReference type="AlphaFoldDB" id="A0AAD5RLQ9"/>
<organism evidence="3 4">
    <name type="scientific">Zalerion maritima</name>
    <dbReference type="NCBI Taxonomy" id="339359"/>
    <lineage>
        <taxon>Eukaryota</taxon>
        <taxon>Fungi</taxon>
        <taxon>Dikarya</taxon>
        <taxon>Ascomycota</taxon>
        <taxon>Pezizomycotina</taxon>
        <taxon>Sordariomycetes</taxon>
        <taxon>Lulworthiomycetidae</taxon>
        <taxon>Lulworthiales</taxon>
        <taxon>Lulworthiaceae</taxon>
        <taxon>Zalerion</taxon>
    </lineage>
</organism>
<name>A0AAD5RLQ9_9PEZI</name>
<dbReference type="EMBL" id="JAKWBI020000304">
    <property type="protein sequence ID" value="KAJ2896941.1"/>
    <property type="molecule type" value="Genomic_DNA"/>
</dbReference>
<comment type="caution">
    <text evidence="3">The sequence shown here is derived from an EMBL/GenBank/DDBJ whole genome shotgun (WGS) entry which is preliminary data.</text>
</comment>
<dbReference type="InterPro" id="IPR026907">
    <property type="entry name" value="GCIP-like"/>
</dbReference>
<proteinExistence type="predicted"/>
<sequence length="420" mass="46276">MAPPTAEEITKLNRVSDALVRLITDLVTHLEGLDFSSSTETDPAHSQLASVSLSYDSASLIKAHSTKLSLLIINAPFTPSAIIKVLQELLEAAIPSLASAASACEPTRYTKAFSTELRFRCRRVLRYLRDLVFLIPRDGKVLEGNKKDGGGGKGGCKGSIVATSVVWEACDDVMKLRTLGVRGLLAEKVNQQRAILEDIREELKEWKEENGDVGSDDEEGDGTDFDDGFGVNGNDPQAQLDELMSAQRIPKDRTDIRNQLGPCISRLGLLSLLYKAIAKRRIKELPNLPPPVPSSPPAAESSSTSTTSPTPASTTIKEQPPKPSSEEKDREFHLLTVVSRVNEVYPVLKTLPDEFGELVAAFYKLDAPLVETTRAQCFRQACEAGELLRKPWAKGEERDGFSDWLDRFREQMDWPLDPES</sequence>
<gene>
    <name evidence="3" type="ORF">MKZ38_005085</name>
</gene>
<feature type="region of interest" description="Disordered" evidence="1">
    <location>
        <begin position="285"/>
        <end position="330"/>
    </location>
</feature>
<dbReference type="PANTHER" id="PTHR15492">
    <property type="entry name" value="CYCLIN D1-BINDING PROTEIN 1"/>
    <property type="match status" value="1"/>
</dbReference>
<keyword evidence="4" id="KW-1185">Reference proteome</keyword>
<feature type="domain" description="Cyclin-D1-binding protein 1-like N-terminal" evidence="2">
    <location>
        <begin position="57"/>
        <end position="209"/>
    </location>
</feature>
<dbReference type="PANTHER" id="PTHR15492:SF1">
    <property type="entry name" value="CYCLIN-D1-BINDING PROTEIN 1"/>
    <property type="match status" value="1"/>
</dbReference>
<feature type="region of interest" description="Disordered" evidence="1">
    <location>
        <begin position="207"/>
        <end position="237"/>
    </location>
</feature>